<dbReference type="PROSITE" id="PS50188">
    <property type="entry name" value="B302_SPRY"/>
    <property type="match status" value="1"/>
</dbReference>
<dbReference type="Pfam" id="PF00622">
    <property type="entry name" value="SPRY"/>
    <property type="match status" value="1"/>
</dbReference>
<dbReference type="InterPro" id="IPR044736">
    <property type="entry name" value="Gid1/RanBPM/SPLA_SPRY"/>
</dbReference>
<dbReference type="EMBL" id="JAGDFM010000158">
    <property type="protein sequence ID" value="KAG7384055.1"/>
    <property type="molecule type" value="Genomic_DNA"/>
</dbReference>
<reference evidence="2" key="1">
    <citation type="submission" date="2021-02" db="EMBL/GenBank/DDBJ databases">
        <authorList>
            <person name="Palmer J.M."/>
        </authorList>
    </citation>
    <scope>NUCLEOTIDE SEQUENCE</scope>
    <source>
        <strain evidence="2">SCRP734</strain>
    </source>
</reference>
<evidence type="ECO:0000259" key="1">
    <source>
        <dbReference type="PROSITE" id="PS50188"/>
    </source>
</evidence>
<protein>
    <recommendedName>
        <fullName evidence="1">B30.2/SPRY domain-containing protein</fullName>
    </recommendedName>
</protein>
<gene>
    <name evidence="2" type="ORF">PHYPSEUDO_003025</name>
</gene>
<accession>A0A8T1VRS9</accession>
<organism evidence="2 3">
    <name type="scientific">Phytophthora pseudosyringae</name>
    <dbReference type="NCBI Taxonomy" id="221518"/>
    <lineage>
        <taxon>Eukaryota</taxon>
        <taxon>Sar</taxon>
        <taxon>Stramenopiles</taxon>
        <taxon>Oomycota</taxon>
        <taxon>Peronosporomycetes</taxon>
        <taxon>Peronosporales</taxon>
        <taxon>Peronosporaceae</taxon>
        <taxon>Phytophthora</taxon>
    </lineage>
</organism>
<evidence type="ECO:0000313" key="3">
    <source>
        <dbReference type="Proteomes" id="UP000694044"/>
    </source>
</evidence>
<dbReference type="Proteomes" id="UP000694044">
    <property type="component" value="Unassembled WGS sequence"/>
</dbReference>
<proteinExistence type="predicted"/>
<dbReference type="AlphaFoldDB" id="A0A8T1VRS9"/>
<sequence>MLTSLLSSLPSPTVPAMSSRLPHLNSFVVLTKKSSSRRLACRRGSIASSSCSTASNSSDDELDASDLELEDCCVLYESYAAVAKRHSQPHANVRWSDLQRSQNAAEVADLLAALRLKRRHKRDGEALELAALELCFEFLTMEELQDAAQVCTAFHDVVASSEMLLAGLYSRQWRANMLPETYVTLPYRDQLALCAARRPDADYELSTRSAVTHLPDGTYRVANNSMLRSLDKGAVDSIRGAKKLPVLSCARALLKDVSYYEVGLKGCGSVGLASVSDAATRNAYGFGSGEHVGWKGVSYAYHGNDGDFVFNDGAKPYGGEWGAFGPSWGRATAQSENQEEEAPTFTVGCGLDADEHQIFFTLNGELIGVAPVTVLPGDYAAAVSLHAFGDEAVINAGAAPFLFDIEGFCASP</sequence>
<dbReference type="OrthoDB" id="258495at2759"/>
<feature type="domain" description="B30.2/SPRY" evidence="1">
    <location>
        <begin position="181"/>
        <end position="401"/>
    </location>
</feature>
<keyword evidence="3" id="KW-1185">Reference proteome</keyword>
<name>A0A8T1VRS9_9STRA</name>
<dbReference type="InterPro" id="IPR001870">
    <property type="entry name" value="B30.2/SPRY"/>
</dbReference>
<comment type="caution">
    <text evidence="2">The sequence shown here is derived from an EMBL/GenBank/DDBJ whole genome shotgun (WGS) entry which is preliminary data.</text>
</comment>
<evidence type="ECO:0000313" key="2">
    <source>
        <dbReference type="EMBL" id="KAG7384055.1"/>
    </source>
</evidence>
<dbReference type="CDD" id="cd12885">
    <property type="entry name" value="SPRY_RanBP_like"/>
    <property type="match status" value="1"/>
</dbReference>
<dbReference type="InterPro" id="IPR003877">
    <property type="entry name" value="SPRY_dom"/>
</dbReference>